<feature type="transmembrane region" description="Helical" evidence="1">
    <location>
        <begin position="234"/>
        <end position="254"/>
    </location>
</feature>
<dbReference type="Proteomes" id="UP000010445">
    <property type="component" value="Unassembled WGS sequence"/>
</dbReference>
<comment type="caution">
    <text evidence="2">The sequence shown here is derived from an EMBL/GenBank/DDBJ whole genome shotgun (WGS) entry which is preliminary data.</text>
</comment>
<dbReference type="AlphaFoldDB" id="L1M9T7"/>
<accession>L1M9T7</accession>
<feature type="transmembrane region" description="Helical" evidence="1">
    <location>
        <begin position="431"/>
        <end position="457"/>
    </location>
</feature>
<dbReference type="HOGENOM" id="CLU_038241_0_0_11"/>
<dbReference type="eggNOG" id="COG5278">
    <property type="taxonomic scope" value="Bacteria"/>
</dbReference>
<sequence>MTVAGPPETLETQDHWLDSVGTSEQRTRHPVIALIQESFGQPIQAVQKTVSFLSTSPGLMTAMSAIIAVAILAAGWSMSSSSNDRQVALQELLNNTEPMSYSAHNLYTSLSVADTMATTGFAQAEEESSRSRARYNDAIQKATLAATETAAGVSDVNTRELALIAQIQQQLPVYTGLVEVARTNNRSGNPVGAAYLAEASALMREQILPAAGELFSLTTQAVTDQQDRFTKPQWIPLSGLAAALVLLGAGQYWLTLRTNRRFNKGFVYATAFMLTALLWVSMANWATWHAGRKGFEEASAPLGSLANSRIVAQQARTEETLALIRRQDLEGWNNSFNGSMHRIESALDSYSALPIASSEANQQSTEVAHGAIEKWKEHHSELSELQRVGNYEDAMKVALGPGDDAFSEFDSSMASLISDARSGLRSYIMDALVATRLVSSAVLTLSWLAVIAVALGIRPRLQEYL</sequence>
<organism evidence="2 3">
    <name type="scientific">Corynebacterium durum F0235</name>
    <dbReference type="NCBI Taxonomy" id="1035195"/>
    <lineage>
        <taxon>Bacteria</taxon>
        <taxon>Bacillati</taxon>
        <taxon>Actinomycetota</taxon>
        <taxon>Actinomycetes</taxon>
        <taxon>Mycobacteriales</taxon>
        <taxon>Corynebacteriaceae</taxon>
        <taxon>Corynebacterium</taxon>
    </lineage>
</organism>
<feature type="transmembrane region" description="Helical" evidence="1">
    <location>
        <begin position="58"/>
        <end position="76"/>
    </location>
</feature>
<dbReference type="STRING" id="1035195.HMPREF9997_02536"/>
<feature type="transmembrane region" description="Helical" evidence="1">
    <location>
        <begin position="266"/>
        <end position="286"/>
    </location>
</feature>
<keyword evidence="3" id="KW-1185">Reference proteome</keyword>
<reference evidence="2 3" key="1">
    <citation type="submission" date="2012-05" db="EMBL/GenBank/DDBJ databases">
        <authorList>
            <person name="Weinstock G."/>
            <person name="Sodergren E."/>
            <person name="Lobos E.A."/>
            <person name="Fulton L."/>
            <person name="Fulton R."/>
            <person name="Courtney L."/>
            <person name="Fronick C."/>
            <person name="O'Laughlin M."/>
            <person name="Godfrey J."/>
            <person name="Wilson R.M."/>
            <person name="Miner T."/>
            <person name="Farmer C."/>
            <person name="Delehaunty K."/>
            <person name="Cordes M."/>
            <person name="Minx P."/>
            <person name="Tomlinson C."/>
            <person name="Chen J."/>
            <person name="Wollam A."/>
            <person name="Pepin K.H."/>
            <person name="Bhonagiri V."/>
            <person name="Zhang X."/>
            <person name="Suruliraj S."/>
            <person name="Warren W."/>
            <person name="Mitreva M."/>
            <person name="Mardis E.R."/>
            <person name="Wilson R.K."/>
        </authorList>
    </citation>
    <scope>NUCLEOTIDE SEQUENCE [LARGE SCALE GENOMIC DNA]</scope>
    <source>
        <strain evidence="2 3">F0235</strain>
    </source>
</reference>
<dbReference type="RefSeq" id="WP_006062340.1">
    <property type="nucleotide sequence ID" value="NZ_KB290824.1"/>
</dbReference>
<evidence type="ECO:0000313" key="3">
    <source>
        <dbReference type="Proteomes" id="UP000010445"/>
    </source>
</evidence>
<keyword evidence="1" id="KW-0472">Membrane</keyword>
<gene>
    <name evidence="2" type="ORF">HMPREF9997_02536</name>
</gene>
<keyword evidence="1" id="KW-1133">Transmembrane helix</keyword>
<dbReference type="OrthoDB" id="3218196at2"/>
<protein>
    <submittedName>
        <fullName evidence="2">Uncharacterized protein</fullName>
    </submittedName>
</protein>
<name>L1M9T7_9CORY</name>
<dbReference type="PATRIC" id="fig|1035195.3.peg.2264"/>
<evidence type="ECO:0000313" key="2">
    <source>
        <dbReference type="EMBL" id="EKX87759.1"/>
    </source>
</evidence>
<keyword evidence="1" id="KW-0812">Transmembrane</keyword>
<evidence type="ECO:0000256" key="1">
    <source>
        <dbReference type="SAM" id="Phobius"/>
    </source>
</evidence>
<dbReference type="EMBL" id="AMEM01000041">
    <property type="protein sequence ID" value="EKX87759.1"/>
    <property type="molecule type" value="Genomic_DNA"/>
</dbReference>
<proteinExistence type="predicted"/>